<reference evidence="2" key="2">
    <citation type="submission" date="2020-08" db="EMBL/GenBank/DDBJ databases">
        <authorList>
            <person name="Shumante A."/>
            <person name="Zimin A.V."/>
            <person name="Puiu D."/>
            <person name="Salzberg S.L."/>
        </authorList>
    </citation>
    <scope>NUCLEOTIDE SEQUENCE</scope>
    <source>
        <strain evidence="2">WC2-LM</strain>
        <tissue evidence="2">Liver</tissue>
    </source>
</reference>
<dbReference type="EMBL" id="WJEC01008432">
    <property type="protein sequence ID" value="KAF7462235.1"/>
    <property type="molecule type" value="Genomic_DNA"/>
</dbReference>
<dbReference type="Proteomes" id="UP000335636">
    <property type="component" value="Unassembled WGS sequence"/>
</dbReference>
<name>A0A5E4A6Q1_MARMO</name>
<dbReference type="AlphaFoldDB" id="A0A5E4A6Q1"/>
<sequence length="156" mass="16213">MGRGHPPPSPTLPFCWAGVGGGAGLRRRRRRSGRAGPGKGGTGPRSADGRAAEVTGPDAGGGGGGSSSGFLHGRRRRQERRAWPAQRPALIEGHAAAAWRLTSVGGNLPGDYCYCELTAGQPGLRRAGMDRAATEPRPAAPGRRPGPWWGALRTFC</sequence>
<dbReference type="Proteomes" id="UP000662637">
    <property type="component" value="Unassembled WGS sequence"/>
</dbReference>
<feature type="compositionally biased region" description="Gly residues" evidence="1">
    <location>
        <begin position="58"/>
        <end position="67"/>
    </location>
</feature>
<feature type="region of interest" description="Disordered" evidence="1">
    <location>
        <begin position="1"/>
        <end position="86"/>
    </location>
</feature>
<feature type="compositionally biased region" description="Pro residues" evidence="1">
    <location>
        <begin position="1"/>
        <end position="11"/>
    </location>
</feature>
<evidence type="ECO:0000313" key="2">
    <source>
        <dbReference type="EMBL" id="KAF7462235.1"/>
    </source>
</evidence>
<accession>A0A5E4A6Q1</accession>
<reference evidence="3 4" key="1">
    <citation type="submission" date="2019-04" db="EMBL/GenBank/DDBJ databases">
        <authorList>
            <person name="Alioto T."/>
            <person name="Alioto T."/>
        </authorList>
    </citation>
    <scope>NUCLEOTIDE SEQUENCE [LARGE SCALE GENOMIC DNA]</scope>
</reference>
<evidence type="ECO:0000313" key="3">
    <source>
        <dbReference type="EMBL" id="VTJ52798.1"/>
    </source>
</evidence>
<evidence type="ECO:0000256" key="1">
    <source>
        <dbReference type="SAM" id="MobiDB-lite"/>
    </source>
</evidence>
<dbReference type="EMBL" id="CABDUW010000022">
    <property type="protein sequence ID" value="VTJ52798.1"/>
    <property type="molecule type" value="Genomic_DNA"/>
</dbReference>
<keyword evidence="4" id="KW-1185">Reference proteome</keyword>
<organism evidence="3 4">
    <name type="scientific">Marmota monax</name>
    <name type="common">Woodchuck</name>
    <dbReference type="NCBI Taxonomy" id="9995"/>
    <lineage>
        <taxon>Eukaryota</taxon>
        <taxon>Metazoa</taxon>
        <taxon>Chordata</taxon>
        <taxon>Craniata</taxon>
        <taxon>Vertebrata</taxon>
        <taxon>Euteleostomi</taxon>
        <taxon>Mammalia</taxon>
        <taxon>Eutheria</taxon>
        <taxon>Euarchontoglires</taxon>
        <taxon>Glires</taxon>
        <taxon>Rodentia</taxon>
        <taxon>Sciuromorpha</taxon>
        <taxon>Sciuridae</taxon>
        <taxon>Xerinae</taxon>
        <taxon>Marmotini</taxon>
        <taxon>Marmota</taxon>
    </lineage>
</organism>
<evidence type="ECO:0000313" key="4">
    <source>
        <dbReference type="Proteomes" id="UP000335636"/>
    </source>
</evidence>
<gene>
    <name evidence="2" type="ORF">GHT09_012942</name>
    <name evidence="3" type="ORF">MONAX_5E021246</name>
</gene>
<protein>
    <submittedName>
        <fullName evidence="3">Uncharacterized protein</fullName>
    </submittedName>
</protein>
<proteinExistence type="predicted"/>